<sequence length="387" mass="44419">PSRTIGLSALRKHNILSTDCVPDIDICDDIHDVFHHGNWVGVAKDLLALGERIVKLDAGGHVSKSYIHYSDSEARSAELDATRAVLLELSRYVRFHWSVENDGHGNNINYSEADNNVVDLDLAMLQGEDDPKADDLRCTTEHGKTSIDHQTLYTNLRSNTFKQANGDTITDRAFYASPAGHFTGTARVVIHADYKRYIEARLSQPTNESIGSANLDRRVHFMLATTLVHELAHALSLMRWGNDHDNEFLGEAYYSLAEYDRIHASLEPKEPELGINWEDSVFGCSIERSDFPDGRKAEWNLPPVSMIPRWGLVWRAREDERYLPFNVTMIPMPYVNQWFREDFWDRLRSGKMKLPVRPPTMDRSVKAWYGDHNGCWKKGPRPRQWWI</sequence>
<organism evidence="1 2">
    <name type="scientific">Coniosporium uncinatum</name>
    <dbReference type="NCBI Taxonomy" id="93489"/>
    <lineage>
        <taxon>Eukaryota</taxon>
        <taxon>Fungi</taxon>
        <taxon>Dikarya</taxon>
        <taxon>Ascomycota</taxon>
        <taxon>Pezizomycotina</taxon>
        <taxon>Dothideomycetes</taxon>
        <taxon>Dothideomycetes incertae sedis</taxon>
        <taxon>Coniosporium</taxon>
    </lineage>
</organism>
<dbReference type="EMBL" id="JAWDJW010006571">
    <property type="protein sequence ID" value="KAK3064241.1"/>
    <property type="molecule type" value="Genomic_DNA"/>
</dbReference>
<protein>
    <submittedName>
        <fullName evidence="1">Uncharacterized protein</fullName>
    </submittedName>
</protein>
<reference evidence="1" key="1">
    <citation type="submission" date="2024-09" db="EMBL/GenBank/DDBJ databases">
        <title>Black Yeasts Isolated from many extreme environments.</title>
        <authorList>
            <person name="Coleine C."/>
            <person name="Stajich J.E."/>
            <person name="Selbmann L."/>
        </authorList>
    </citation>
    <scope>NUCLEOTIDE SEQUENCE</scope>
    <source>
        <strain evidence="1">CCFEE 5737</strain>
    </source>
</reference>
<proteinExistence type="predicted"/>
<evidence type="ECO:0000313" key="2">
    <source>
        <dbReference type="Proteomes" id="UP001186974"/>
    </source>
</evidence>
<evidence type="ECO:0000313" key="1">
    <source>
        <dbReference type="EMBL" id="KAK3064241.1"/>
    </source>
</evidence>
<keyword evidence="2" id="KW-1185">Reference proteome</keyword>
<feature type="non-terminal residue" evidence="1">
    <location>
        <position position="1"/>
    </location>
</feature>
<gene>
    <name evidence="1" type="ORF">LTS18_008915</name>
</gene>
<dbReference type="Proteomes" id="UP001186974">
    <property type="component" value="Unassembled WGS sequence"/>
</dbReference>
<name>A0ACC3DAI7_9PEZI</name>
<accession>A0ACC3DAI7</accession>
<comment type="caution">
    <text evidence="1">The sequence shown here is derived from an EMBL/GenBank/DDBJ whole genome shotgun (WGS) entry which is preliminary data.</text>
</comment>